<proteinExistence type="predicted"/>
<dbReference type="Gene3D" id="3.40.50.880">
    <property type="match status" value="1"/>
</dbReference>
<keyword evidence="1" id="KW-1133">Transmembrane helix</keyword>
<evidence type="ECO:0000313" key="5">
    <source>
        <dbReference type="Proteomes" id="UP000233293"/>
    </source>
</evidence>
<comment type="caution">
    <text evidence="4">The sequence shown here is derived from an EMBL/GenBank/DDBJ whole genome shotgun (WGS) entry which is preliminary data.</text>
</comment>
<keyword evidence="1" id="KW-0812">Transmembrane</keyword>
<dbReference type="InterPro" id="IPR024163">
    <property type="entry name" value="Aerotolerance_reg_N"/>
</dbReference>
<dbReference type="EMBL" id="PIUM01000017">
    <property type="protein sequence ID" value="PKU23808.1"/>
    <property type="molecule type" value="Genomic_DNA"/>
</dbReference>
<dbReference type="Pfam" id="PF13709">
    <property type="entry name" value="DUF4159"/>
    <property type="match status" value="1"/>
</dbReference>
<dbReference type="CDD" id="cd03143">
    <property type="entry name" value="A4_beta-galactosidase_middle_domain"/>
    <property type="match status" value="1"/>
</dbReference>
<protein>
    <recommendedName>
        <fullName evidence="6">LytTR family transcriptional regulator</fullName>
    </recommendedName>
</protein>
<evidence type="ECO:0000259" key="2">
    <source>
        <dbReference type="Pfam" id="PF07584"/>
    </source>
</evidence>
<organism evidence="4 5">
    <name type="scientific">Telmatospirillum siberiense</name>
    <dbReference type="NCBI Taxonomy" id="382514"/>
    <lineage>
        <taxon>Bacteria</taxon>
        <taxon>Pseudomonadati</taxon>
        <taxon>Pseudomonadota</taxon>
        <taxon>Alphaproteobacteria</taxon>
        <taxon>Rhodospirillales</taxon>
        <taxon>Rhodospirillaceae</taxon>
        <taxon>Telmatospirillum</taxon>
    </lineage>
</organism>
<feature type="transmembrane region" description="Helical" evidence="1">
    <location>
        <begin position="6"/>
        <end position="28"/>
    </location>
</feature>
<sequence>MWAFGSLSFGVPWALAAFGLLPALWWLLRAIPPSPRRQAFPALRLLIGLTTPERSVARTPLWLLLLRMVLAVAAITAAAHPILGTAPVRGGGPLLLVVDNGWAAAKLWPQRRAAMDRLVGEAAHAGRPVVVLTTAPPADGSPLAASRLLPAGEAQGVVQALAPLPWPVDRQAAGKALADVPGNGSMRVVWLADGLADGQSAAFGALLRRMGGLEVMEAPRDAVAKLLLPPRADGKDLTSRLRRLPAASPATVSVRAVDDAGRTLAVEQAGFAAGEGDRDVVLSMPAELRNRTSRIEIEGEATAGAVALLDDRWRRRPVGLIDDSAGRSTSPLLDDLFYAERALSSVADVRRGKVAELLGRSLSLAIMPDAGVMGEEDARALRAWVEQGGVLLRLAGPNLARNPDDLLPVRLRGGGRMLGGAMSWTQPMTLAPMPDNGPFSGLPVPKDLKIGTQLLAEPGPDLNDHTWARLEDGTPLVTGAPLGKGWLVLIHTTVGPAWGDLGLSGLFPQMLQRLLDLSQGFAGGIVDHPLAPAEVLDGFGQLGAPGGTVEAIPANAAPPSVGPRHPPGYYGDEGGRRAVNLATDIGPMQALSLPAGAKVTALGAAPLERDLQPFLLFAVLFLLLLDLLAVLALRGRFPRKGAAAMLAVFMACAMPAPGGGDARAASGQGMDIDLQAALQTRLAYVVTGDAQVDETSRAGLSGLSHVLERRTTASLGEPVGVDIGRDALMVFPLLYWPVTGGQGPLSSAAREKVNDFMRHGGLILFDTQDRGDGGSDKLRRLTSGLDIPALAAVTEEHVLTRSFYLLRDLPGRTEGAPVYAQDGGDPANDNVSPVIIGANDWAGAWAVDRRGTPIHAVVPGGEQQREMAYRFGVNLVMYALTGSYKADQVHLPAILERLKR</sequence>
<dbReference type="AlphaFoldDB" id="A0A2N3PTT7"/>
<dbReference type="InterPro" id="IPR029062">
    <property type="entry name" value="Class_I_gatase-like"/>
</dbReference>
<feature type="domain" description="Aerotolerance regulator N-terminal" evidence="2">
    <location>
        <begin position="8"/>
        <end position="81"/>
    </location>
</feature>
<dbReference type="InterPro" id="IPR025297">
    <property type="entry name" value="DUF4159"/>
</dbReference>
<dbReference type="Proteomes" id="UP000233293">
    <property type="component" value="Unassembled WGS sequence"/>
</dbReference>
<keyword evidence="1" id="KW-0472">Membrane</keyword>
<dbReference type="Gene3D" id="3.40.50.12140">
    <property type="entry name" value="Domain of unknown function DUF4159"/>
    <property type="match status" value="1"/>
</dbReference>
<dbReference type="PANTHER" id="PTHR37464">
    <property type="entry name" value="BLL2463 PROTEIN"/>
    <property type="match status" value="1"/>
</dbReference>
<name>A0A2N3PTT7_9PROT</name>
<dbReference type="SUPFAM" id="SSF52317">
    <property type="entry name" value="Class I glutamine amidotransferase-like"/>
    <property type="match status" value="1"/>
</dbReference>
<feature type="transmembrane region" description="Helical" evidence="1">
    <location>
        <begin position="614"/>
        <end position="633"/>
    </location>
</feature>
<dbReference type="RefSeq" id="WP_101251444.1">
    <property type="nucleotide sequence ID" value="NZ_PIUM01000017.1"/>
</dbReference>
<evidence type="ECO:0000313" key="4">
    <source>
        <dbReference type="EMBL" id="PKU23808.1"/>
    </source>
</evidence>
<dbReference type="OrthoDB" id="9773014at2"/>
<evidence type="ECO:0000256" key="1">
    <source>
        <dbReference type="SAM" id="Phobius"/>
    </source>
</evidence>
<reference evidence="5" key="1">
    <citation type="submission" date="2017-12" db="EMBL/GenBank/DDBJ databases">
        <title>Draft genome sequence of Telmatospirillum siberiense 26-4b1T, an acidotolerant peatland alphaproteobacterium potentially involved in sulfur cycling.</title>
        <authorList>
            <person name="Hausmann B."/>
            <person name="Pjevac P."/>
            <person name="Schreck K."/>
            <person name="Herbold C.W."/>
            <person name="Daims H."/>
            <person name="Wagner M."/>
            <person name="Pester M."/>
            <person name="Loy A."/>
        </authorList>
    </citation>
    <scope>NUCLEOTIDE SEQUENCE [LARGE SCALE GENOMIC DNA]</scope>
    <source>
        <strain evidence="5">26-4b1</strain>
    </source>
</reference>
<dbReference type="InterPro" id="IPR011933">
    <property type="entry name" value="Double_TM_dom"/>
</dbReference>
<dbReference type="PANTHER" id="PTHR37464:SF1">
    <property type="entry name" value="BLL2463 PROTEIN"/>
    <property type="match status" value="1"/>
</dbReference>
<dbReference type="NCBIfam" id="TIGR02226">
    <property type="entry name" value="two_anch"/>
    <property type="match status" value="1"/>
</dbReference>
<feature type="transmembrane region" description="Helical" evidence="1">
    <location>
        <begin position="61"/>
        <end position="83"/>
    </location>
</feature>
<gene>
    <name evidence="4" type="ORF">CWS72_15090</name>
</gene>
<accession>A0A2N3PTT7</accession>
<keyword evidence="5" id="KW-1185">Reference proteome</keyword>
<evidence type="ECO:0008006" key="6">
    <source>
        <dbReference type="Google" id="ProtNLM"/>
    </source>
</evidence>
<evidence type="ECO:0000259" key="3">
    <source>
        <dbReference type="Pfam" id="PF13709"/>
    </source>
</evidence>
<dbReference type="Pfam" id="PF07584">
    <property type="entry name" value="BatA"/>
    <property type="match status" value="1"/>
</dbReference>
<feature type="domain" description="DUF4159" evidence="3">
    <location>
        <begin position="681"/>
        <end position="880"/>
    </location>
</feature>